<sequence>MGSRSGSDSGGGGNDMQVSGMEAALSSEKGISTAADTRVSNTSFSRGNDEIRGNNEIDYADSQGNIVTTTIGYGEGQVDPKLAEARLGADTSTVGSVENGRIVTDTRGEQKFVSGAFTPEEIEKGYTEYGEPLANVNGKTMTKGQMYSTGIIAKDPNTGEDIMGNKVVDPETGDIIDNPADATFAENFRNLPNYIPLTARFLMAGGRSLKDYSTRKNFMGFNEAGQRGVLGNSALGYGQGRNSYNPPSNFNTGDPNRDAMNRIAPDAPYIMNPDLNQPDSVAQEYFNNMNMTQGSPLSSELQTDYNNAKTNVNSILGITPPSQQFGYSAQPYGLLSSTNMTANPFNIDYLKKED</sequence>
<proteinExistence type="predicted"/>
<dbReference type="AlphaFoldDB" id="D6PJR6"/>
<protein>
    <submittedName>
        <fullName evidence="2">Uncharacterized protein</fullName>
    </submittedName>
</protein>
<reference evidence="2" key="1">
    <citation type="journal article" date="2010" name="ISME J.">
        <title>Metagenome of the Mediterranean deep chlorophyll maximum studied by direct and fosmid library 454 pyrosequencing.</title>
        <authorList>
            <person name="Ghai R."/>
            <person name="Martin-Cuadrado A.B."/>
            <person name="Molto A.G."/>
            <person name="Heredia I.G."/>
            <person name="Cabrera R."/>
            <person name="Martin J."/>
            <person name="Verdu M."/>
            <person name="Deschamps P."/>
            <person name="Moreira D."/>
            <person name="Lopez-Garcia P."/>
            <person name="Mira A."/>
            <person name="Rodriguez-Valera F."/>
        </authorList>
    </citation>
    <scope>NUCLEOTIDE SEQUENCE</scope>
</reference>
<dbReference type="EMBL" id="GU943112">
    <property type="protein sequence ID" value="ADD95967.1"/>
    <property type="molecule type" value="Genomic_DNA"/>
</dbReference>
<accession>D6PJR6</accession>
<organism evidence="2">
    <name type="scientific">uncultured organism MedDCM-OCT-S04-C100</name>
    <dbReference type="NCBI Taxonomy" id="743605"/>
    <lineage>
        <taxon>unclassified sequences</taxon>
        <taxon>environmental samples</taxon>
    </lineage>
</organism>
<evidence type="ECO:0000313" key="2">
    <source>
        <dbReference type="EMBL" id="ADD95967.1"/>
    </source>
</evidence>
<evidence type="ECO:0000256" key="1">
    <source>
        <dbReference type="SAM" id="MobiDB-lite"/>
    </source>
</evidence>
<name>D6PJR6_9ZZZZ</name>
<feature type="compositionally biased region" description="Polar residues" evidence="1">
    <location>
        <begin position="34"/>
        <end position="46"/>
    </location>
</feature>
<feature type="region of interest" description="Disordered" evidence="1">
    <location>
        <begin position="1"/>
        <end position="56"/>
    </location>
</feature>